<dbReference type="PANTHER" id="PTHR10434">
    <property type="entry name" value="1-ACYL-SN-GLYCEROL-3-PHOSPHATE ACYLTRANSFERASE"/>
    <property type="match status" value="1"/>
</dbReference>
<evidence type="ECO:0000256" key="1">
    <source>
        <dbReference type="ARBA" id="ARBA00022679"/>
    </source>
</evidence>
<proteinExistence type="predicted"/>
<dbReference type="SUPFAM" id="SSF56784">
    <property type="entry name" value="HAD-like"/>
    <property type="match status" value="1"/>
</dbReference>
<keyword evidence="5" id="KW-1185">Reference proteome</keyword>
<accession>A0A7X0HE90</accession>
<evidence type="ECO:0000256" key="2">
    <source>
        <dbReference type="ARBA" id="ARBA00023315"/>
    </source>
</evidence>
<gene>
    <name evidence="4" type="ORF">HNQ79_002485</name>
</gene>
<evidence type="ECO:0000313" key="4">
    <source>
        <dbReference type="EMBL" id="MBB6436022.1"/>
    </source>
</evidence>
<dbReference type="GO" id="GO:0006654">
    <property type="term" value="P:phosphatidic acid biosynthetic process"/>
    <property type="evidence" value="ECO:0007669"/>
    <property type="project" value="TreeGrafter"/>
</dbReference>
<dbReference type="InterPro" id="IPR036412">
    <property type="entry name" value="HAD-like_sf"/>
</dbReference>
<evidence type="ECO:0000313" key="5">
    <source>
        <dbReference type="Proteomes" id="UP000540423"/>
    </source>
</evidence>
<keyword evidence="4" id="KW-0378">Hydrolase</keyword>
<dbReference type="RefSeq" id="WP_185029918.1">
    <property type="nucleotide sequence ID" value="NZ_BNBN01000005.1"/>
</dbReference>
<organism evidence="4 5">
    <name type="scientific">Streptomyces candidus</name>
    <dbReference type="NCBI Taxonomy" id="67283"/>
    <lineage>
        <taxon>Bacteria</taxon>
        <taxon>Bacillati</taxon>
        <taxon>Actinomycetota</taxon>
        <taxon>Actinomycetes</taxon>
        <taxon>Kitasatosporales</taxon>
        <taxon>Streptomycetaceae</taxon>
        <taxon>Streptomyces</taxon>
    </lineage>
</organism>
<dbReference type="Proteomes" id="UP000540423">
    <property type="component" value="Unassembled WGS sequence"/>
</dbReference>
<name>A0A7X0HE90_9ACTN</name>
<dbReference type="EC" id="2.3.1.51" evidence="4"/>
<dbReference type="GO" id="GO:0003841">
    <property type="term" value="F:1-acylglycerol-3-phosphate O-acyltransferase activity"/>
    <property type="evidence" value="ECO:0007669"/>
    <property type="project" value="UniProtKB-EC"/>
</dbReference>
<dbReference type="InterPro" id="IPR006385">
    <property type="entry name" value="HAD_hydro_SerB1"/>
</dbReference>
<feature type="domain" description="Phospholipid/glycerol acyltransferase" evidence="3">
    <location>
        <begin position="324"/>
        <end position="438"/>
    </location>
</feature>
<dbReference type="NCBIfam" id="TIGR01488">
    <property type="entry name" value="HAD-SF-IB"/>
    <property type="match status" value="1"/>
</dbReference>
<dbReference type="Gene3D" id="3.40.50.1000">
    <property type="entry name" value="HAD superfamily/HAD-like"/>
    <property type="match status" value="1"/>
</dbReference>
<dbReference type="AlphaFoldDB" id="A0A7X0HE90"/>
<evidence type="ECO:0000259" key="3">
    <source>
        <dbReference type="SMART" id="SM00563"/>
    </source>
</evidence>
<dbReference type="Pfam" id="PF12710">
    <property type="entry name" value="HAD"/>
    <property type="match status" value="1"/>
</dbReference>
<dbReference type="EC" id="3.1.3.3" evidence="4"/>
<dbReference type="Gene3D" id="1.20.1440.100">
    <property type="entry name" value="SG protein - dephosphorylation function"/>
    <property type="match status" value="1"/>
</dbReference>
<dbReference type="InterPro" id="IPR002123">
    <property type="entry name" value="Plipid/glycerol_acylTrfase"/>
</dbReference>
<dbReference type="CDD" id="cd07989">
    <property type="entry name" value="LPLAT_AGPAT-like"/>
    <property type="match status" value="1"/>
</dbReference>
<dbReference type="SMART" id="SM00563">
    <property type="entry name" value="PlsC"/>
    <property type="match status" value="1"/>
</dbReference>
<dbReference type="NCBIfam" id="TIGR01490">
    <property type="entry name" value="HAD-SF-IB-hyp1"/>
    <property type="match status" value="1"/>
</dbReference>
<dbReference type="InterPro" id="IPR023214">
    <property type="entry name" value="HAD_sf"/>
</dbReference>
<sequence length="489" mass="51427">MTTGTPALAMRELLADIDNSPPGPATGAYFDFDGTLIRGHSSMAFCVNRLRHAEWPAEAWHALTSAPPHRIAADLWRARSGVETCAAARLAAAAAACWHGRTEDELGMLSERVYREEIAPKIDRDMWALVRAHQAKGHSVCVATAASSAQVAPLAHALGVSELLCTPVPVVDGRVVTDTLPTMCSGADKLAAVRAHARRHGIALSDSYAYCDGYEDIPLLQAVGRPRVVRARAALAAEAGRQGWPSALVGRPRDSVLDKLRATAGAAGAATVSLAGALAAAGAGCEPRAVVSRAVRLGSALILRAAGVEVAVRGGHRPAPVGPAVYVANHTSPLDAVVLARLIDGDWCAVVKRELGDVPVLGSCLRFADTLFVDRSRPLQSVDLLDRAVERLSSGRSVLVLPEGTRALTPDVGPFRSGAFHMAARAGVPVVPIAIHNATDVMARSGLTLRPGTIEVTVLPPVDTRGWDPAKIRTEADRVRQSLVEALRA</sequence>
<keyword evidence="1 4" id="KW-0808">Transferase</keyword>
<dbReference type="Pfam" id="PF01553">
    <property type="entry name" value="Acyltransferase"/>
    <property type="match status" value="1"/>
</dbReference>
<dbReference type="GO" id="GO:0016787">
    <property type="term" value="F:hydrolase activity"/>
    <property type="evidence" value="ECO:0007669"/>
    <property type="project" value="UniProtKB-KW"/>
</dbReference>
<dbReference type="SUPFAM" id="SSF69593">
    <property type="entry name" value="Glycerol-3-phosphate (1)-acyltransferase"/>
    <property type="match status" value="1"/>
</dbReference>
<protein>
    <submittedName>
        <fullName evidence="4">Putative phosphoserine phosphatase/1-acylglycerol-3-phosphate O-acyltransferase</fullName>
        <ecNumber evidence="4">2.3.1.51</ecNumber>
        <ecNumber evidence="4">3.1.3.3</ecNumber>
    </submittedName>
</protein>
<dbReference type="EMBL" id="JACHEM010000005">
    <property type="protein sequence ID" value="MBB6436022.1"/>
    <property type="molecule type" value="Genomic_DNA"/>
</dbReference>
<comment type="caution">
    <text evidence="4">The sequence shown here is derived from an EMBL/GenBank/DDBJ whole genome shotgun (WGS) entry which is preliminary data.</text>
</comment>
<reference evidence="4 5" key="1">
    <citation type="submission" date="2020-08" db="EMBL/GenBank/DDBJ databases">
        <title>Genomic Encyclopedia of Type Strains, Phase IV (KMG-IV): sequencing the most valuable type-strain genomes for metagenomic binning, comparative biology and taxonomic classification.</title>
        <authorList>
            <person name="Goeker M."/>
        </authorList>
    </citation>
    <scope>NUCLEOTIDE SEQUENCE [LARGE SCALE GENOMIC DNA]</scope>
    <source>
        <strain evidence="4 5">DSM 40141</strain>
    </source>
</reference>
<dbReference type="PANTHER" id="PTHR10434:SF66">
    <property type="entry name" value="PHOSPHOLIPID_GLYCEROL ACYLTRANSFERASE DOMAIN-CONTAINING PROTEIN"/>
    <property type="match status" value="1"/>
</dbReference>
<keyword evidence="2 4" id="KW-0012">Acyltransferase</keyword>